<keyword evidence="1" id="KW-1133">Transmembrane helix</keyword>
<dbReference type="EMBL" id="JALGAR010000003">
    <property type="protein sequence ID" value="MCI4658924.1"/>
    <property type="molecule type" value="Genomic_DNA"/>
</dbReference>
<keyword evidence="1" id="KW-0812">Transmembrane</keyword>
<dbReference type="Proteomes" id="UP001165341">
    <property type="component" value="Unassembled WGS sequence"/>
</dbReference>
<evidence type="ECO:0000313" key="2">
    <source>
        <dbReference type="EMBL" id="MCI4658924.1"/>
    </source>
</evidence>
<evidence type="ECO:0000313" key="3">
    <source>
        <dbReference type="Proteomes" id="UP001165341"/>
    </source>
</evidence>
<name>A0AA41QXZ8_9MICO</name>
<accession>A0AA41QXZ8</accession>
<proteinExistence type="predicted"/>
<dbReference type="AlphaFoldDB" id="A0AA41QXZ8"/>
<feature type="transmembrane region" description="Helical" evidence="1">
    <location>
        <begin position="281"/>
        <end position="303"/>
    </location>
</feature>
<organism evidence="2 3">
    <name type="scientific">Cryobacterium zhongshanensis</name>
    <dbReference type="NCBI Taxonomy" id="2928153"/>
    <lineage>
        <taxon>Bacteria</taxon>
        <taxon>Bacillati</taxon>
        <taxon>Actinomycetota</taxon>
        <taxon>Actinomycetes</taxon>
        <taxon>Micrococcales</taxon>
        <taxon>Microbacteriaceae</taxon>
        <taxon>Cryobacterium</taxon>
    </lineage>
</organism>
<feature type="transmembrane region" description="Helical" evidence="1">
    <location>
        <begin position="211"/>
        <end position="230"/>
    </location>
</feature>
<reference evidence="2" key="1">
    <citation type="submission" date="2022-03" db="EMBL/GenBank/DDBJ databases">
        <title>Cryobacterium sp. nov. strain ZS14-85, isolated from Antarctic soil.</title>
        <authorList>
            <person name="Li J."/>
            <person name="Niu G."/>
        </authorList>
    </citation>
    <scope>NUCLEOTIDE SEQUENCE</scope>
    <source>
        <strain evidence="2">ZS14-85</strain>
    </source>
</reference>
<evidence type="ECO:0000256" key="1">
    <source>
        <dbReference type="SAM" id="Phobius"/>
    </source>
</evidence>
<dbReference type="RefSeq" id="WP_243012548.1">
    <property type="nucleotide sequence ID" value="NZ_JALGAR010000003.1"/>
</dbReference>
<dbReference type="PROSITE" id="PS51257">
    <property type="entry name" value="PROKAR_LIPOPROTEIN"/>
    <property type="match status" value="1"/>
</dbReference>
<keyword evidence="3" id="KW-1185">Reference proteome</keyword>
<protein>
    <submittedName>
        <fullName evidence="2">Uncharacterized protein</fullName>
    </submittedName>
</protein>
<keyword evidence="1" id="KW-0472">Membrane</keyword>
<sequence length="896" mass="95014">MARTARRSGLGLALLVVGALLFAVACVSFISAKHAGDVLTKACLAAKISLTEGDAQAAVVALDDAGITDETAWRLTTTCAETRTSAADAAKSPSAAEAARTGEVVLACSLASAELERGDPARALAILDGAKLSEDERAFACGATAKTAANLTASGLSAASLPGIIAVPSASSATAAQPGDEAGTPLETPPARVGTWWDEFTKSYISPVATVLTWSLASALALFVLARLLVPLPGWRNLRSSRRDRFVFGWLGWILLLFVPVFLTAVGVMVAAGVLSGASVALLLGSLGGLGLLASISVAAWLATLLRIFISVTAPQDSTLDRAQVMERVRILAGRRGGTIELPASADVTALGNSLTAISENPLLAGVQKVLLLLVGVVPWNAAIEVRGNRRASVIIARNGHTLSARQVIAEGAGLRALDDLPKPLTDADVLATFVAAEILMSVRPWYALDFEKGLYGATVAVSVALQHIAVAWYMRQPHSPEADDLLTTANGVDPFNRLAQASLMNARYRQSSDISTLVRYRKWVDTELSLSRSSKREGQPADELERGLLVTRAAIARNLAALLLARSPADTPEPEPSIAAPLKIEEATGWPPGRRGAWTFARTAADMARADHLRAQEAAESAEYADIHQIDARTRDARAAADRTHMHAERARLAAEQAYSRWAPRAAWQLARDAGASRRDAMHGAGDATAAKDAVLKAKAAAKLAADRRIHCNDALLGLKSLLAQLRIEEESLSAENVRATGKGDARVKDRAAQVRLVIQQKALVEMLLNLRPPVTEMGSLLKRQKELQSELSDDLDTGEDATAVRRAPALAYGFACYLTRWKGEKFDNDLVLELLETSIAIDTFAEFAKDDPELSTTGDPAGFDRFVARAATVLQDRKAKATDAPAAVATTKLV</sequence>
<feature type="transmembrane region" description="Helical" evidence="1">
    <location>
        <begin position="250"/>
        <end position="275"/>
    </location>
</feature>
<gene>
    <name evidence="2" type="ORF">MQH31_14015</name>
</gene>
<comment type="caution">
    <text evidence="2">The sequence shown here is derived from an EMBL/GenBank/DDBJ whole genome shotgun (WGS) entry which is preliminary data.</text>
</comment>